<accession>A0A222NZL0</accession>
<feature type="chain" id="PRO_5012894767" evidence="3">
    <location>
        <begin position="24"/>
        <end position="258"/>
    </location>
</feature>
<organism evidence="4 5">
    <name type="scientific">Legionella clemsonensis</name>
    <dbReference type="NCBI Taxonomy" id="1867846"/>
    <lineage>
        <taxon>Bacteria</taxon>
        <taxon>Pseudomonadati</taxon>
        <taxon>Pseudomonadota</taxon>
        <taxon>Gammaproteobacteria</taxon>
        <taxon>Legionellales</taxon>
        <taxon>Legionellaceae</taxon>
        <taxon>Legionella</taxon>
    </lineage>
</organism>
<dbReference type="GO" id="GO:0004089">
    <property type="term" value="F:carbonate dehydratase activity"/>
    <property type="evidence" value="ECO:0007669"/>
    <property type="project" value="UniProtKB-EC"/>
</dbReference>
<keyword evidence="2" id="KW-0479">Metal-binding</keyword>
<dbReference type="SMART" id="SM00947">
    <property type="entry name" value="Pro_CA"/>
    <property type="match status" value="1"/>
</dbReference>
<evidence type="ECO:0000256" key="2">
    <source>
        <dbReference type="PIRSR" id="PIRSR601765-1"/>
    </source>
</evidence>
<dbReference type="EC" id="4.2.1.1" evidence="4"/>
<evidence type="ECO:0000256" key="3">
    <source>
        <dbReference type="SAM" id="SignalP"/>
    </source>
</evidence>
<feature type="binding site" evidence="2">
    <location>
        <position position="143"/>
    </location>
    <ligand>
        <name>Zn(2+)</name>
        <dbReference type="ChEBI" id="CHEBI:29105"/>
    </ligand>
</feature>
<feature type="binding site" evidence="2">
    <location>
        <position position="146"/>
    </location>
    <ligand>
        <name>Zn(2+)</name>
        <dbReference type="ChEBI" id="CHEBI:29105"/>
    </ligand>
</feature>
<name>A0A222NZL0_9GAMM</name>
<evidence type="ECO:0000313" key="5">
    <source>
        <dbReference type="Proteomes" id="UP000201728"/>
    </source>
</evidence>
<dbReference type="GO" id="GO:0008270">
    <property type="term" value="F:zinc ion binding"/>
    <property type="evidence" value="ECO:0007669"/>
    <property type="project" value="InterPro"/>
</dbReference>
<dbReference type="Pfam" id="PF00484">
    <property type="entry name" value="Pro_CA"/>
    <property type="match status" value="1"/>
</dbReference>
<dbReference type="SUPFAM" id="SSF53056">
    <property type="entry name" value="beta-carbonic anhydrase, cab"/>
    <property type="match status" value="1"/>
</dbReference>
<dbReference type="AlphaFoldDB" id="A0A222NZL0"/>
<feature type="signal peptide" evidence="3">
    <location>
        <begin position="1"/>
        <end position="23"/>
    </location>
</feature>
<dbReference type="NCBIfam" id="NF011765">
    <property type="entry name" value="PRK15219.1"/>
    <property type="match status" value="1"/>
</dbReference>
<dbReference type="Gene3D" id="3.40.1050.10">
    <property type="entry name" value="Carbonic anhydrase"/>
    <property type="match status" value="1"/>
</dbReference>
<proteinExistence type="inferred from homology"/>
<keyword evidence="4" id="KW-0456">Lyase</keyword>
<dbReference type="Proteomes" id="UP000201728">
    <property type="component" value="Chromosome"/>
</dbReference>
<keyword evidence="2" id="KW-0862">Zinc</keyword>
<dbReference type="InterPro" id="IPR036874">
    <property type="entry name" value="Carbonic_anhydrase_sf"/>
</dbReference>
<evidence type="ECO:0000313" key="4">
    <source>
        <dbReference type="EMBL" id="ASQ45009.1"/>
    </source>
</evidence>
<sequence>MYKMIASGIFALLTCSFAFTSYAETAEEVLTMGKTTSAAMQQSMTPKQALQRLKEGNQRFLSNTKLSRDYLTQAKRSSYGQFPWAVVLNCMDSRSVPELLFDQGLADLFILRVAGNVLNDDILGSLEFATKAAGSRLIVVLGHTSCGAVAGACKDVNLGHLDHVLDKIKPVIAPTEKETGISDCAKPELIDAIAKNNALNVARQIREQSPIIRNLLDKGQIGIVAGVHDLRTGKVTFFEEERLIPSTQKNQSQPTSNR</sequence>
<comment type="cofactor">
    <cofactor evidence="2">
        <name>Zn(2+)</name>
        <dbReference type="ChEBI" id="CHEBI:29105"/>
    </cofactor>
    <text evidence="2">Binds 1 zinc ion per subunit.</text>
</comment>
<evidence type="ECO:0000256" key="1">
    <source>
        <dbReference type="ARBA" id="ARBA00006217"/>
    </source>
</evidence>
<gene>
    <name evidence="4" type="primary">cynT_1</name>
    <name evidence="4" type="ORF">clem_02230</name>
</gene>
<dbReference type="RefSeq" id="WP_232505528.1">
    <property type="nucleotide sequence ID" value="NZ_CP016397.1"/>
</dbReference>
<dbReference type="PANTHER" id="PTHR11002:SF79">
    <property type="entry name" value="CARBONIC ANHYDRASE 2"/>
    <property type="match status" value="1"/>
</dbReference>
<feature type="binding site" evidence="2">
    <location>
        <position position="90"/>
    </location>
    <ligand>
        <name>Zn(2+)</name>
        <dbReference type="ChEBI" id="CHEBI:29105"/>
    </ligand>
</feature>
<dbReference type="PANTHER" id="PTHR11002">
    <property type="entry name" value="CARBONIC ANHYDRASE"/>
    <property type="match status" value="1"/>
</dbReference>
<dbReference type="CDD" id="cd03378">
    <property type="entry name" value="beta_CA_cladeC"/>
    <property type="match status" value="1"/>
</dbReference>
<protein>
    <submittedName>
        <fullName evidence="4">Carbonic anhydrase</fullName>
        <ecNumber evidence="4">4.2.1.1</ecNumber>
    </submittedName>
</protein>
<dbReference type="EMBL" id="CP016397">
    <property type="protein sequence ID" value="ASQ45009.1"/>
    <property type="molecule type" value="Genomic_DNA"/>
</dbReference>
<keyword evidence="3" id="KW-0732">Signal</keyword>
<reference evidence="5" key="1">
    <citation type="submission" date="2016-07" db="EMBL/GenBank/DDBJ databases">
        <authorList>
            <person name="Florea S."/>
            <person name="Webb J.S."/>
            <person name="Jaromczyk J."/>
            <person name="Schardl C.L."/>
        </authorList>
    </citation>
    <scope>NUCLEOTIDE SEQUENCE [LARGE SCALE GENOMIC DNA]</scope>
    <source>
        <strain evidence="5">CDC-D5610</strain>
    </source>
</reference>
<keyword evidence="5" id="KW-1185">Reference proteome</keyword>
<comment type="similarity">
    <text evidence="1">Belongs to the beta-class carbonic anhydrase family.</text>
</comment>
<dbReference type="KEGG" id="lcd:clem_02230"/>
<dbReference type="InterPro" id="IPR001765">
    <property type="entry name" value="Carbonic_anhydrase"/>
</dbReference>
<feature type="binding site" evidence="2">
    <location>
        <position position="92"/>
    </location>
    <ligand>
        <name>Zn(2+)</name>
        <dbReference type="ChEBI" id="CHEBI:29105"/>
    </ligand>
</feature>